<dbReference type="GO" id="GO:0043565">
    <property type="term" value="F:sequence-specific DNA binding"/>
    <property type="evidence" value="ECO:0007669"/>
    <property type="project" value="InterPro"/>
</dbReference>
<feature type="domain" description="HTH gntR-type" evidence="4">
    <location>
        <begin position="43"/>
        <end position="110"/>
    </location>
</feature>
<comment type="caution">
    <text evidence="5">The sequence shown here is derived from an EMBL/GenBank/DDBJ whole genome shotgun (WGS) entry which is preliminary data.</text>
</comment>
<keyword evidence="3" id="KW-0804">Transcription</keyword>
<dbReference type="InterPro" id="IPR000485">
    <property type="entry name" value="AsnC-type_HTH_dom"/>
</dbReference>
<evidence type="ECO:0000259" key="4">
    <source>
        <dbReference type="PROSITE" id="PS50949"/>
    </source>
</evidence>
<dbReference type="PRINTS" id="PR00033">
    <property type="entry name" value="HTHASNC"/>
</dbReference>
<accession>A0A328VPC9</accession>
<dbReference type="InterPro" id="IPR036390">
    <property type="entry name" value="WH_DNA-bd_sf"/>
</dbReference>
<proteinExistence type="predicted"/>
<dbReference type="PRINTS" id="PR00035">
    <property type="entry name" value="HTHGNTR"/>
</dbReference>
<dbReference type="Proteomes" id="UP000248706">
    <property type="component" value="Unassembled WGS sequence"/>
</dbReference>
<dbReference type="EMBL" id="MCIF01000002">
    <property type="protein sequence ID" value="RAQ97630.1"/>
    <property type="molecule type" value="Genomic_DNA"/>
</dbReference>
<dbReference type="PANTHER" id="PTHR43537:SF24">
    <property type="entry name" value="GLUCONATE OPERON TRANSCRIPTIONAL REPRESSOR"/>
    <property type="match status" value="1"/>
</dbReference>
<dbReference type="SUPFAM" id="SSF46785">
    <property type="entry name" value="Winged helix' DNA-binding domain"/>
    <property type="match status" value="1"/>
</dbReference>
<gene>
    <name evidence="5" type="ORF">A4R35_18980</name>
</gene>
<dbReference type="SMART" id="SM00345">
    <property type="entry name" value="HTH_GNTR"/>
    <property type="match status" value="1"/>
</dbReference>
<dbReference type="InterPro" id="IPR036388">
    <property type="entry name" value="WH-like_DNA-bd_sf"/>
</dbReference>
<keyword evidence="6" id="KW-1185">Reference proteome</keyword>
<dbReference type="OrthoDB" id="9781630at2"/>
<dbReference type="PANTHER" id="PTHR43537">
    <property type="entry name" value="TRANSCRIPTIONAL REGULATOR, GNTR FAMILY"/>
    <property type="match status" value="1"/>
</dbReference>
<dbReference type="Gene3D" id="1.20.120.530">
    <property type="entry name" value="GntR ligand-binding domain-like"/>
    <property type="match status" value="1"/>
</dbReference>
<keyword evidence="2" id="KW-0238">DNA-binding</keyword>
<dbReference type="Pfam" id="PF07729">
    <property type="entry name" value="FCD"/>
    <property type="match status" value="1"/>
</dbReference>
<keyword evidence="1" id="KW-0805">Transcription regulation</keyword>
<dbReference type="SUPFAM" id="SSF48008">
    <property type="entry name" value="GntR ligand-binding domain-like"/>
    <property type="match status" value="1"/>
</dbReference>
<dbReference type="SMART" id="SM00895">
    <property type="entry name" value="FCD"/>
    <property type="match status" value="1"/>
</dbReference>
<dbReference type="RefSeq" id="WP_112432162.1">
    <property type="nucleotide sequence ID" value="NZ_MCIF01000002.1"/>
</dbReference>
<dbReference type="InterPro" id="IPR008920">
    <property type="entry name" value="TF_FadR/GntR_C"/>
</dbReference>
<dbReference type="AlphaFoldDB" id="A0A328VPC9"/>
<dbReference type="GO" id="GO:0003700">
    <property type="term" value="F:DNA-binding transcription factor activity"/>
    <property type="evidence" value="ECO:0007669"/>
    <property type="project" value="InterPro"/>
</dbReference>
<evidence type="ECO:0000256" key="2">
    <source>
        <dbReference type="ARBA" id="ARBA00023125"/>
    </source>
</evidence>
<dbReference type="Pfam" id="PF00392">
    <property type="entry name" value="GntR"/>
    <property type="match status" value="1"/>
</dbReference>
<protein>
    <recommendedName>
        <fullName evidence="4">HTH gntR-type domain-containing protein</fullName>
    </recommendedName>
</protein>
<organism evidence="5 6">
    <name type="scientific">Thermogemmatispora tikiterensis</name>
    <dbReference type="NCBI Taxonomy" id="1825093"/>
    <lineage>
        <taxon>Bacteria</taxon>
        <taxon>Bacillati</taxon>
        <taxon>Chloroflexota</taxon>
        <taxon>Ktedonobacteria</taxon>
        <taxon>Thermogemmatisporales</taxon>
        <taxon>Thermogemmatisporaceae</taxon>
        <taxon>Thermogemmatispora</taxon>
    </lineage>
</organism>
<reference evidence="5 6" key="1">
    <citation type="submission" date="2016-08" db="EMBL/GenBank/DDBJ databases">
        <title>Analysis of Carbohydrate Active Enzymes in Thermogemmatispora T81 Reveals Carbohydrate Degradation Ability.</title>
        <authorList>
            <person name="Tomazini A."/>
            <person name="Lal S."/>
            <person name="Stott M."/>
            <person name="Henrissat B."/>
            <person name="Polikarpov I."/>
            <person name="Sparling R."/>
            <person name="Levin D.B."/>
        </authorList>
    </citation>
    <scope>NUCLEOTIDE SEQUENCE [LARGE SCALE GENOMIC DNA]</scope>
    <source>
        <strain evidence="5 6">T81</strain>
    </source>
</reference>
<evidence type="ECO:0000313" key="5">
    <source>
        <dbReference type="EMBL" id="RAQ97630.1"/>
    </source>
</evidence>
<evidence type="ECO:0000256" key="1">
    <source>
        <dbReference type="ARBA" id="ARBA00023015"/>
    </source>
</evidence>
<sequence length="259" mass="29651">MRQSEAETDHRQGTTAAVADVVDERFVSELFDLLWGQERTATPTVADYAYEQLWKRVILLGGSEEQRLSDVALAEQLGVSRTPVRQALERLVQEGLVRSDPRRGYWTRTFTAQDIHEIYDLREALEVLALRLAAPHLKREELQAQLDELEAIRAELASNPFLRFLKVDLLFHLLITRASRNGRLIHCLSELRSQLCMFQMRDSFYPRRIEIALNDHEQILRALLAGKPDEAANLLAAHIRHSKEGVLADIFAEESQAPF</sequence>
<evidence type="ECO:0000256" key="3">
    <source>
        <dbReference type="ARBA" id="ARBA00023163"/>
    </source>
</evidence>
<evidence type="ECO:0000313" key="6">
    <source>
        <dbReference type="Proteomes" id="UP000248706"/>
    </source>
</evidence>
<dbReference type="Gene3D" id="1.10.10.10">
    <property type="entry name" value="Winged helix-like DNA-binding domain superfamily/Winged helix DNA-binding domain"/>
    <property type="match status" value="1"/>
</dbReference>
<name>A0A328VPC9_9CHLR</name>
<dbReference type="InterPro" id="IPR011711">
    <property type="entry name" value="GntR_C"/>
</dbReference>
<dbReference type="InterPro" id="IPR000524">
    <property type="entry name" value="Tscrpt_reg_HTH_GntR"/>
</dbReference>
<dbReference type="PROSITE" id="PS50949">
    <property type="entry name" value="HTH_GNTR"/>
    <property type="match status" value="1"/>
</dbReference>